<dbReference type="PATRIC" id="fig|1352936.5.peg.145"/>
<comment type="caution">
    <text evidence="1">The sequence shown here is derived from an EMBL/GenBank/DDBJ whole genome shotgun (WGS) entry which is preliminary data.</text>
</comment>
<sequence length="103" mass="10997">MPRKVVRVLPTNGRKGLPADVEISPDFPVKEVWFGEVASRITDAKRSHSSTDDFLETVAEPVLIAMSGVNPYIDTRKASTDSCISLPIPTAISLPTTAGTSNG</sequence>
<gene>
    <name evidence="1" type="ORF">M878_00595</name>
</gene>
<protein>
    <submittedName>
        <fullName evidence="1">Uncharacterized protein</fullName>
    </submittedName>
</protein>
<dbReference type="AlphaFoldDB" id="V6L6D7"/>
<reference evidence="1 2" key="1">
    <citation type="journal article" date="2014" name="Genome Announc.">
        <title>Draft Genome Sequence of Streptomyces roseochromogenes subsp. oscitans DS 12.976, Producer of the Aminocoumarin Antibiotic Clorobiocin.</title>
        <authorList>
            <person name="Ruckert C."/>
            <person name="Kalinowski J."/>
            <person name="Heide L."/>
            <person name="Apel A.K."/>
        </authorList>
    </citation>
    <scope>NUCLEOTIDE SEQUENCE [LARGE SCALE GENOMIC DNA]</scope>
    <source>
        <strain evidence="1 2">DS 12.976</strain>
    </source>
</reference>
<dbReference type="Proteomes" id="UP000017984">
    <property type="component" value="Chromosome"/>
</dbReference>
<organism evidence="1 2">
    <name type="scientific">Streptomyces roseochromogenus subsp. oscitans DS 12.976</name>
    <dbReference type="NCBI Taxonomy" id="1352936"/>
    <lineage>
        <taxon>Bacteria</taxon>
        <taxon>Bacillati</taxon>
        <taxon>Actinomycetota</taxon>
        <taxon>Actinomycetes</taxon>
        <taxon>Kitasatosporales</taxon>
        <taxon>Streptomycetaceae</taxon>
        <taxon>Streptomyces</taxon>
    </lineage>
</organism>
<keyword evidence="2" id="KW-1185">Reference proteome</keyword>
<accession>V6L6D7</accession>
<evidence type="ECO:0000313" key="2">
    <source>
        <dbReference type="Proteomes" id="UP000017984"/>
    </source>
</evidence>
<dbReference type="RefSeq" id="WP_023544158.1">
    <property type="nucleotide sequence ID" value="NZ_CM002285.1"/>
</dbReference>
<proteinExistence type="predicted"/>
<evidence type="ECO:0000313" key="1">
    <source>
        <dbReference type="EMBL" id="EST36774.1"/>
    </source>
</evidence>
<name>V6L6D7_STRRC</name>
<dbReference type="EMBL" id="AWQX01000005">
    <property type="protein sequence ID" value="EST36774.1"/>
    <property type="molecule type" value="Genomic_DNA"/>
</dbReference>
<dbReference type="HOGENOM" id="CLU_2262325_0_0_11"/>